<keyword evidence="3" id="KW-0732">Signal</keyword>
<proteinExistence type="predicted"/>
<keyword evidence="2" id="KW-1133">Transmembrane helix</keyword>
<reference evidence="4" key="2">
    <citation type="submission" date="2020-09" db="EMBL/GenBank/DDBJ databases">
        <authorList>
            <person name="Sun Q."/>
            <person name="Kim S."/>
        </authorList>
    </citation>
    <scope>NUCLEOTIDE SEQUENCE</scope>
    <source>
        <strain evidence="4">KCTC 12710</strain>
    </source>
</reference>
<dbReference type="EMBL" id="BMWZ01000001">
    <property type="protein sequence ID" value="GGZ67347.1"/>
    <property type="molecule type" value="Genomic_DNA"/>
</dbReference>
<evidence type="ECO:0000256" key="3">
    <source>
        <dbReference type="SAM" id="SignalP"/>
    </source>
</evidence>
<evidence type="ECO:0008006" key="6">
    <source>
        <dbReference type="Google" id="ProtNLM"/>
    </source>
</evidence>
<dbReference type="Proteomes" id="UP000636004">
    <property type="component" value="Unassembled WGS sequence"/>
</dbReference>
<evidence type="ECO:0000313" key="5">
    <source>
        <dbReference type="Proteomes" id="UP000636004"/>
    </source>
</evidence>
<name>A0A918QSD5_9FLAO</name>
<keyword evidence="2" id="KW-0812">Transmembrane</keyword>
<organism evidence="4 5">
    <name type="scientific">Algibacter mikhailovii</name>
    <dbReference type="NCBI Taxonomy" id="425498"/>
    <lineage>
        <taxon>Bacteria</taxon>
        <taxon>Pseudomonadati</taxon>
        <taxon>Bacteroidota</taxon>
        <taxon>Flavobacteriia</taxon>
        <taxon>Flavobacteriales</taxon>
        <taxon>Flavobacteriaceae</taxon>
        <taxon>Algibacter</taxon>
    </lineage>
</organism>
<comment type="caution">
    <text evidence="4">The sequence shown here is derived from an EMBL/GenBank/DDBJ whole genome shotgun (WGS) entry which is preliminary data.</text>
</comment>
<sequence>MFKMNPVKTIFIAFLTCLFSLTSFSQDQPEAPKPSLNSGTIESQFDYLIRKSGKYQEYKVVKQTWLYILKSHTLDSLKAVHKDLAETQLVVKNQSEEISELKSNLASTQANLDQTNADKDSISLFGAPLSKNNYKGLMWGIIGVLFALLLFFIYKFKSSNDITRESRKNLSEIEEEFEEHRRTALEREQKVRRQLQDEINKQKKA</sequence>
<keyword evidence="1" id="KW-0175">Coiled coil</keyword>
<evidence type="ECO:0000313" key="4">
    <source>
        <dbReference type="EMBL" id="GGZ67347.1"/>
    </source>
</evidence>
<reference evidence="4" key="1">
    <citation type="journal article" date="2014" name="Int. J. Syst. Evol. Microbiol.">
        <title>Complete genome sequence of Corynebacterium casei LMG S-19264T (=DSM 44701T), isolated from a smear-ripened cheese.</title>
        <authorList>
            <consortium name="US DOE Joint Genome Institute (JGI-PGF)"/>
            <person name="Walter F."/>
            <person name="Albersmeier A."/>
            <person name="Kalinowski J."/>
            <person name="Ruckert C."/>
        </authorList>
    </citation>
    <scope>NUCLEOTIDE SEQUENCE</scope>
    <source>
        <strain evidence="4">KCTC 12710</strain>
    </source>
</reference>
<keyword evidence="2" id="KW-0472">Membrane</keyword>
<feature type="chain" id="PRO_5037116185" description="tRNA (Guanine-N1)-methyltransferase" evidence="3">
    <location>
        <begin position="26"/>
        <end position="205"/>
    </location>
</feature>
<gene>
    <name evidence="4" type="ORF">GCM10007028_00240</name>
</gene>
<dbReference type="AlphaFoldDB" id="A0A918QSD5"/>
<feature type="signal peptide" evidence="3">
    <location>
        <begin position="1"/>
        <end position="25"/>
    </location>
</feature>
<evidence type="ECO:0000256" key="2">
    <source>
        <dbReference type="SAM" id="Phobius"/>
    </source>
</evidence>
<feature type="transmembrane region" description="Helical" evidence="2">
    <location>
        <begin position="136"/>
        <end position="154"/>
    </location>
</feature>
<protein>
    <recommendedName>
        <fullName evidence="6">tRNA (Guanine-N1)-methyltransferase</fullName>
    </recommendedName>
</protein>
<accession>A0A918QSD5</accession>
<keyword evidence="5" id="KW-1185">Reference proteome</keyword>
<feature type="coiled-coil region" evidence="1">
    <location>
        <begin position="84"/>
        <end position="118"/>
    </location>
</feature>
<feature type="coiled-coil region" evidence="1">
    <location>
        <begin position="163"/>
        <end position="205"/>
    </location>
</feature>
<evidence type="ECO:0000256" key="1">
    <source>
        <dbReference type="SAM" id="Coils"/>
    </source>
</evidence>